<organism evidence="1 2">
    <name type="scientific">Methylobacterium soli</name>
    <dbReference type="NCBI Taxonomy" id="553447"/>
    <lineage>
        <taxon>Bacteria</taxon>
        <taxon>Pseudomonadati</taxon>
        <taxon>Pseudomonadota</taxon>
        <taxon>Alphaproteobacteria</taxon>
        <taxon>Hyphomicrobiales</taxon>
        <taxon>Methylobacteriaceae</taxon>
        <taxon>Methylobacterium</taxon>
    </lineage>
</organism>
<accession>A0A6L3T4V8</accession>
<sequence>MGRSERRGLARLMLRYPERREAFRRKAADDPYFLELCDAYEATCEAAEYWARSSEPFAPERTCEYRRLATDVEEDILRKVV</sequence>
<name>A0A6L3T4V8_9HYPH</name>
<protein>
    <submittedName>
        <fullName evidence="1">Uncharacterized protein</fullName>
    </submittedName>
</protein>
<keyword evidence="2" id="KW-1185">Reference proteome</keyword>
<dbReference type="AlphaFoldDB" id="A0A6L3T4V8"/>
<evidence type="ECO:0000313" key="2">
    <source>
        <dbReference type="Proteomes" id="UP000474159"/>
    </source>
</evidence>
<dbReference type="Proteomes" id="UP000474159">
    <property type="component" value="Unassembled WGS sequence"/>
</dbReference>
<gene>
    <name evidence="1" type="ORF">F6X53_14730</name>
</gene>
<evidence type="ECO:0000313" key="1">
    <source>
        <dbReference type="EMBL" id="KAB1078345.1"/>
    </source>
</evidence>
<comment type="caution">
    <text evidence="1">The sequence shown here is derived from an EMBL/GenBank/DDBJ whole genome shotgun (WGS) entry which is preliminary data.</text>
</comment>
<dbReference type="EMBL" id="VZZK01000014">
    <property type="protein sequence ID" value="KAB1078345.1"/>
    <property type="molecule type" value="Genomic_DNA"/>
</dbReference>
<dbReference type="OrthoDB" id="8163301at2"/>
<reference evidence="1 2" key="1">
    <citation type="submission" date="2019-09" db="EMBL/GenBank/DDBJ databases">
        <title>YIM 48816 draft genome.</title>
        <authorList>
            <person name="Jiang L."/>
        </authorList>
    </citation>
    <scope>NUCLEOTIDE SEQUENCE [LARGE SCALE GENOMIC DNA]</scope>
    <source>
        <strain evidence="1 2">YIM 48816</strain>
    </source>
</reference>
<proteinExistence type="predicted"/>